<sequence>MTENEVHQQMECSGREDQAPAAAITLLQARYALPIVQALLGAPLRFNALHQHTAAASATTLRARLLALQKQGVVTHHGDHYALTSLGQGLQAVFSALCTFHQQHPDHDATLLLTALQRRYAMRIMRELMTGALGFNELHRRVDAASPTTLKRRLTDLERIGLIDRTAHSVMPPRTTYAHSSVGMDFSPVVGHVVQWSRMFQTAATDATPDTSAEPENGSGCQSQELNCPDGNPRPTTPN</sequence>
<accession>A0AAE3XHJ3</accession>
<dbReference type="PROSITE" id="PS51118">
    <property type="entry name" value="HTH_HXLR"/>
    <property type="match status" value="1"/>
</dbReference>
<dbReference type="RefSeq" id="WP_309859553.1">
    <property type="nucleotide sequence ID" value="NZ_JAVDQJ010000037.1"/>
</dbReference>
<evidence type="ECO:0000256" key="3">
    <source>
        <dbReference type="ARBA" id="ARBA00023163"/>
    </source>
</evidence>
<dbReference type="Gene3D" id="1.10.10.10">
    <property type="entry name" value="Winged helix-like DNA-binding domain superfamily/Winged helix DNA-binding domain"/>
    <property type="match status" value="2"/>
</dbReference>
<gene>
    <name evidence="6" type="ORF">J2Y00_005122</name>
</gene>
<dbReference type="PANTHER" id="PTHR33204">
    <property type="entry name" value="TRANSCRIPTIONAL REGULATOR, MARR FAMILY"/>
    <property type="match status" value="1"/>
</dbReference>
<feature type="region of interest" description="Disordered" evidence="4">
    <location>
        <begin position="204"/>
        <end position="239"/>
    </location>
</feature>
<keyword evidence="2 6" id="KW-0238">DNA-binding</keyword>
<organism evidence="6 7">
    <name type="scientific">Deinococcus soli</name>
    <name type="common">ex Cha et al. 2016</name>
    <dbReference type="NCBI Taxonomy" id="1309411"/>
    <lineage>
        <taxon>Bacteria</taxon>
        <taxon>Thermotogati</taxon>
        <taxon>Deinococcota</taxon>
        <taxon>Deinococci</taxon>
        <taxon>Deinococcales</taxon>
        <taxon>Deinococcaceae</taxon>
        <taxon>Deinococcus</taxon>
    </lineage>
</organism>
<evidence type="ECO:0000256" key="1">
    <source>
        <dbReference type="ARBA" id="ARBA00023015"/>
    </source>
</evidence>
<evidence type="ECO:0000256" key="2">
    <source>
        <dbReference type="ARBA" id="ARBA00023125"/>
    </source>
</evidence>
<dbReference type="SUPFAM" id="SSF46785">
    <property type="entry name" value="Winged helix' DNA-binding domain"/>
    <property type="match status" value="2"/>
</dbReference>
<dbReference type="InterPro" id="IPR036388">
    <property type="entry name" value="WH-like_DNA-bd_sf"/>
</dbReference>
<evidence type="ECO:0000313" key="7">
    <source>
        <dbReference type="Proteomes" id="UP001185331"/>
    </source>
</evidence>
<proteinExistence type="predicted"/>
<feature type="domain" description="HTH hxlR-type" evidence="5">
    <location>
        <begin position="98"/>
        <end position="205"/>
    </location>
</feature>
<keyword evidence="1" id="KW-0805">Transcription regulation</keyword>
<dbReference type="GO" id="GO:0003677">
    <property type="term" value="F:DNA binding"/>
    <property type="evidence" value="ECO:0007669"/>
    <property type="project" value="UniProtKB-KW"/>
</dbReference>
<dbReference type="Pfam" id="PF01638">
    <property type="entry name" value="HxlR"/>
    <property type="match status" value="2"/>
</dbReference>
<dbReference type="EMBL" id="JAVDQK010000037">
    <property type="protein sequence ID" value="MDR6221486.1"/>
    <property type="molecule type" value="Genomic_DNA"/>
</dbReference>
<name>A0AAE3XHJ3_9DEIO</name>
<dbReference type="Proteomes" id="UP001185331">
    <property type="component" value="Unassembled WGS sequence"/>
</dbReference>
<evidence type="ECO:0000313" key="6">
    <source>
        <dbReference type="EMBL" id="MDR6221486.1"/>
    </source>
</evidence>
<dbReference type="InterPro" id="IPR036390">
    <property type="entry name" value="WH_DNA-bd_sf"/>
</dbReference>
<keyword evidence="3" id="KW-0804">Transcription</keyword>
<comment type="caution">
    <text evidence="6">The sequence shown here is derived from an EMBL/GenBank/DDBJ whole genome shotgun (WGS) entry which is preliminary data.</text>
</comment>
<dbReference type="AlphaFoldDB" id="A0AAE3XHJ3"/>
<evidence type="ECO:0000259" key="5">
    <source>
        <dbReference type="PROSITE" id="PS51118"/>
    </source>
</evidence>
<dbReference type="PANTHER" id="PTHR33204:SF37">
    <property type="entry name" value="HTH-TYPE TRANSCRIPTIONAL REGULATOR YODB"/>
    <property type="match status" value="1"/>
</dbReference>
<dbReference type="InterPro" id="IPR002577">
    <property type="entry name" value="HTH_HxlR"/>
</dbReference>
<protein>
    <submittedName>
        <fullName evidence="6">DNA-binding HxlR family transcriptional regulator</fullName>
    </submittedName>
</protein>
<evidence type="ECO:0000256" key="4">
    <source>
        <dbReference type="SAM" id="MobiDB-lite"/>
    </source>
</evidence>
<reference evidence="6" key="1">
    <citation type="submission" date="2023-07" db="EMBL/GenBank/DDBJ databases">
        <title>Sorghum-associated microbial communities from plants grown in Nebraska, USA.</title>
        <authorList>
            <person name="Schachtman D."/>
        </authorList>
    </citation>
    <scope>NUCLEOTIDE SEQUENCE</scope>
    <source>
        <strain evidence="6">BE330</strain>
    </source>
</reference>